<reference evidence="1 2" key="1">
    <citation type="submission" date="2023-11" db="EMBL/GenBank/DDBJ databases">
        <title>Unpublished Manusciprt.</title>
        <authorList>
            <person name="Saticioglu I.B."/>
            <person name="Ay H."/>
            <person name="Ajmi N."/>
            <person name="Altun S."/>
            <person name="Duman M."/>
        </authorList>
    </citation>
    <scope>NUCLEOTIDE SEQUENCE [LARGE SCALE GENOMIC DNA]</scope>
    <source>
        <strain evidence="1 2">Fl-318</strain>
    </source>
</reference>
<dbReference type="Proteomes" id="UP001273350">
    <property type="component" value="Unassembled WGS sequence"/>
</dbReference>
<evidence type="ECO:0000313" key="2">
    <source>
        <dbReference type="Proteomes" id="UP001273350"/>
    </source>
</evidence>
<keyword evidence="2" id="KW-1185">Reference proteome</keyword>
<comment type="caution">
    <text evidence="1">The sequence shown here is derived from an EMBL/GenBank/DDBJ whole genome shotgun (WGS) entry which is preliminary data.</text>
</comment>
<dbReference type="RefSeq" id="WP_230002175.1">
    <property type="nucleotide sequence ID" value="NZ_CP087134.1"/>
</dbReference>
<accession>A0ABU4RGE0</accession>
<dbReference type="Pfam" id="PF06718">
    <property type="entry name" value="DUF1203"/>
    <property type="match status" value="1"/>
</dbReference>
<dbReference type="PIRSF" id="PIRSF034110">
    <property type="entry name" value="DUF1203"/>
    <property type="match status" value="1"/>
</dbReference>
<name>A0ABU4RGE0_9FLAO</name>
<organism evidence="1 2">
    <name type="scientific">Flavobacterium cupriresistens</name>
    <dbReference type="NCBI Taxonomy" id="2893885"/>
    <lineage>
        <taxon>Bacteria</taxon>
        <taxon>Pseudomonadati</taxon>
        <taxon>Bacteroidota</taxon>
        <taxon>Flavobacteriia</taxon>
        <taxon>Flavobacteriales</taxon>
        <taxon>Flavobacteriaceae</taxon>
        <taxon>Flavobacterium</taxon>
    </lineage>
</organism>
<dbReference type="EMBL" id="JAWXVI010000011">
    <property type="protein sequence ID" value="MDX6191646.1"/>
    <property type="molecule type" value="Genomic_DNA"/>
</dbReference>
<evidence type="ECO:0000313" key="1">
    <source>
        <dbReference type="EMBL" id="MDX6191646.1"/>
    </source>
</evidence>
<dbReference type="InterPro" id="IPR009593">
    <property type="entry name" value="DUF1203"/>
</dbReference>
<sequence>MKNFKIIPLTTEYANKIKQTYKDDFGNQVYEEVATGKGPCRISLQPFDVGNDRRLVLKHSPFQIDNIFNQPGPIFIQKEEVEPYADIYNFPPAIKADKENFPLTLIGYNKGQKMIYAKLVGNADVDDLIAEIFESKKEIEFLHARNSEACCFICKIERL</sequence>
<gene>
    <name evidence="1" type="ORF">SGQ83_19990</name>
</gene>
<proteinExistence type="predicted"/>
<protein>
    <submittedName>
        <fullName evidence="1">DUF1203 domain-containing protein</fullName>
    </submittedName>
</protein>